<evidence type="ECO:0000313" key="3">
    <source>
        <dbReference type="Proteomes" id="UP000012174"/>
    </source>
</evidence>
<dbReference type="EMBL" id="KB705921">
    <property type="protein sequence ID" value="EMR70191.1"/>
    <property type="molecule type" value="Genomic_DNA"/>
</dbReference>
<keyword evidence="1" id="KW-1133">Transmembrane helix</keyword>
<feature type="transmembrane region" description="Helical" evidence="1">
    <location>
        <begin position="170"/>
        <end position="193"/>
    </location>
</feature>
<gene>
    <name evidence="2" type="ORF">UCREL1_2784</name>
</gene>
<keyword evidence="1" id="KW-0472">Membrane</keyword>
<organism evidence="2 3">
    <name type="scientific">Eutypa lata (strain UCR-EL1)</name>
    <name type="common">Grapevine dieback disease fungus</name>
    <name type="synonym">Eutypa armeniacae</name>
    <dbReference type="NCBI Taxonomy" id="1287681"/>
    <lineage>
        <taxon>Eukaryota</taxon>
        <taxon>Fungi</taxon>
        <taxon>Dikarya</taxon>
        <taxon>Ascomycota</taxon>
        <taxon>Pezizomycotina</taxon>
        <taxon>Sordariomycetes</taxon>
        <taxon>Xylariomycetidae</taxon>
        <taxon>Xylariales</taxon>
        <taxon>Diatrypaceae</taxon>
        <taxon>Eutypa</taxon>
    </lineage>
</organism>
<feature type="transmembrane region" description="Helical" evidence="1">
    <location>
        <begin position="129"/>
        <end position="149"/>
    </location>
</feature>
<dbReference type="KEGG" id="ela:UCREL1_2784"/>
<dbReference type="HOGENOM" id="CLU_796293_0_0_1"/>
<feature type="transmembrane region" description="Helical" evidence="1">
    <location>
        <begin position="205"/>
        <end position="224"/>
    </location>
</feature>
<feature type="transmembrane region" description="Helical" evidence="1">
    <location>
        <begin position="323"/>
        <end position="342"/>
    </location>
</feature>
<dbReference type="OMA" id="LSRYAFW"/>
<dbReference type="OrthoDB" id="5243020at2759"/>
<evidence type="ECO:0000313" key="2">
    <source>
        <dbReference type="EMBL" id="EMR70191.1"/>
    </source>
</evidence>
<feature type="transmembrane region" description="Helical" evidence="1">
    <location>
        <begin position="61"/>
        <end position="83"/>
    </location>
</feature>
<feature type="transmembrane region" description="Helical" evidence="1">
    <location>
        <begin position="274"/>
        <end position="291"/>
    </location>
</feature>
<dbReference type="AlphaFoldDB" id="M7TJU2"/>
<evidence type="ECO:0000256" key="1">
    <source>
        <dbReference type="SAM" id="Phobius"/>
    </source>
</evidence>
<name>M7TJU2_EUTLA</name>
<dbReference type="Proteomes" id="UP000012174">
    <property type="component" value="Unassembled WGS sequence"/>
</dbReference>
<protein>
    <submittedName>
        <fullName evidence="2">Putative permease protein</fullName>
    </submittedName>
</protein>
<accession>M7TJU2</accession>
<sequence>MDYSDDAPATTIQLTARQAQAAQAAIRQWARAGLLSDSLASKLQESIQTQEIFDWQKFAKYSFRLAVLCLAVAISSVVFDDYFRKLIKRILELPALLRGSITAAGATAVHVWAYRRSLEFPEDVYLNEAVHALGALLFALAAFQFGQWLGLGEPTNSKGKKDENRALNQLLLALSVIYLSVGLVAKTNFIWSWGIMGCYFLFLNYPARFVIFGLALIGIGYIMGEFEYTAPVWSSTRIWGLLYHFLALWTLSLFGNDALVSDSQKEGGQTRRFVWSFSFFIAAAVSIWHGLRFGDSTTKGFGLAFLGINLYTKFFEVCWSRMYKPLFFTILAGTLAIIGRYAENVWNLNKIQ</sequence>
<keyword evidence="1" id="KW-0812">Transmembrane</keyword>
<proteinExistence type="predicted"/>
<keyword evidence="3" id="KW-1185">Reference proteome</keyword>
<feature type="transmembrane region" description="Helical" evidence="1">
    <location>
        <begin position="236"/>
        <end position="254"/>
    </location>
</feature>
<reference evidence="3" key="1">
    <citation type="journal article" date="2013" name="Genome Announc.">
        <title>Draft genome sequence of the grapevine dieback fungus Eutypa lata UCR-EL1.</title>
        <authorList>
            <person name="Blanco-Ulate B."/>
            <person name="Rolshausen P.E."/>
            <person name="Cantu D."/>
        </authorList>
    </citation>
    <scope>NUCLEOTIDE SEQUENCE [LARGE SCALE GENOMIC DNA]</scope>
    <source>
        <strain evidence="3">UCR-EL1</strain>
    </source>
</reference>